<dbReference type="Pfam" id="PF11951">
    <property type="entry name" value="Fungal_trans_2"/>
    <property type="match status" value="1"/>
</dbReference>
<evidence type="ECO:0000256" key="3">
    <source>
        <dbReference type="ARBA" id="ARBA00022448"/>
    </source>
</evidence>
<dbReference type="EMBL" id="ML742062">
    <property type="protein sequence ID" value="KAE8151904.1"/>
    <property type="molecule type" value="Genomic_DNA"/>
</dbReference>
<proteinExistence type="inferred from homology"/>
<accession>A0A5N6U038</accession>
<dbReference type="InterPro" id="IPR005829">
    <property type="entry name" value="Sugar_transporter_CS"/>
</dbReference>
<keyword evidence="3" id="KW-0813">Transport</keyword>
<evidence type="ECO:0000256" key="7">
    <source>
        <dbReference type="SAM" id="Phobius"/>
    </source>
</evidence>
<dbReference type="PANTHER" id="PTHR48022:SF2">
    <property type="entry name" value="PLASTIDIC GLUCOSE TRANSPORTER 4"/>
    <property type="match status" value="1"/>
</dbReference>
<organism evidence="9 10">
    <name type="scientific">Aspergillus avenaceus</name>
    <dbReference type="NCBI Taxonomy" id="36643"/>
    <lineage>
        <taxon>Eukaryota</taxon>
        <taxon>Fungi</taxon>
        <taxon>Dikarya</taxon>
        <taxon>Ascomycota</taxon>
        <taxon>Pezizomycotina</taxon>
        <taxon>Eurotiomycetes</taxon>
        <taxon>Eurotiomycetidae</taxon>
        <taxon>Eurotiales</taxon>
        <taxon>Aspergillaceae</taxon>
        <taxon>Aspergillus</taxon>
        <taxon>Aspergillus subgen. Circumdati</taxon>
    </lineage>
</organism>
<name>A0A5N6U038_ASPAV</name>
<dbReference type="GO" id="GO:0016020">
    <property type="term" value="C:membrane"/>
    <property type="evidence" value="ECO:0007669"/>
    <property type="project" value="UniProtKB-SubCell"/>
</dbReference>
<reference evidence="9 10" key="1">
    <citation type="submission" date="2019-04" db="EMBL/GenBank/DDBJ databases">
        <title>Friends and foes A comparative genomics study of 23 Aspergillus species from section Flavi.</title>
        <authorList>
            <consortium name="DOE Joint Genome Institute"/>
            <person name="Kjaerbolling I."/>
            <person name="Vesth T."/>
            <person name="Frisvad J.C."/>
            <person name="Nybo J.L."/>
            <person name="Theobald S."/>
            <person name="Kildgaard S."/>
            <person name="Isbrandt T."/>
            <person name="Kuo A."/>
            <person name="Sato A."/>
            <person name="Lyhne E.K."/>
            <person name="Kogle M.E."/>
            <person name="Wiebenga A."/>
            <person name="Kun R.S."/>
            <person name="Lubbers R.J."/>
            <person name="Makela M.R."/>
            <person name="Barry K."/>
            <person name="Chovatia M."/>
            <person name="Clum A."/>
            <person name="Daum C."/>
            <person name="Haridas S."/>
            <person name="He G."/>
            <person name="LaButti K."/>
            <person name="Lipzen A."/>
            <person name="Mondo S."/>
            <person name="Riley R."/>
            <person name="Salamov A."/>
            <person name="Simmons B.A."/>
            <person name="Magnuson J.K."/>
            <person name="Henrissat B."/>
            <person name="Mortensen U.H."/>
            <person name="Larsen T.O."/>
            <person name="Devries R.P."/>
            <person name="Grigoriev I.V."/>
            <person name="Machida M."/>
            <person name="Baker S.E."/>
            <person name="Andersen M.R."/>
        </authorList>
    </citation>
    <scope>NUCLEOTIDE SEQUENCE [LARGE SCALE GENOMIC DNA]</scope>
    <source>
        <strain evidence="9 10">IBT 18842</strain>
    </source>
</reference>
<gene>
    <name evidence="9" type="ORF">BDV25DRAFT_171028</name>
</gene>
<keyword evidence="6 7" id="KW-0472">Membrane</keyword>
<feature type="transmembrane region" description="Helical" evidence="7">
    <location>
        <begin position="446"/>
        <end position="467"/>
    </location>
</feature>
<feature type="transmembrane region" description="Helical" evidence="7">
    <location>
        <begin position="844"/>
        <end position="864"/>
    </location>
</feature>
<dbReference type="InterPro" id="IPR050360">
    <property type="entry name" value="MFS_Sugar_Transporters"/>
</dbReference>
<dbReference type="FunFam" id="1.20.1250.20:FF:000134">
    <property type="entry name" value="MFS sugar transporter protein"/>
    <property type="match status" value="1"/>
</dbReference>
<feature type="transmembrane region" description="Helical" evidence="7">
    <location>
        <begin position="716"/>
        <end position="737"/>
    </location>
</feature>
<comment type="subcellular location">
    <subcellularLocation>
        <location evidence="1">Membrane</location>
        <topology evidence="1">Multi-pass membrane protein</topology>
    </subcellularLocation>
</comment>
<feature type="transmembrane region" description="Helical" evidence="7">
    <location>
        <begin position="778"/>
        <end position="803"/>
    </location>
</feature>
<dbReference type="Proteomes" id="UP000325780">
    <property type="component" value="Unassembled WGS sequence"/>
</dbReference>
<dbReference type="PROSITE" id="PS50850">
    <property type="entry name" value="MFS"/>
    <property type="match status" value="1"/>
</dbReference>
<evidence type="ECO:0000256" key="5">
    <source>
        <dbReference type="ARBA" id="ARBA00022989"/>
    </source>
</evidence>
<evidence type="ECO:0000256" key="1">
    <source>
        <dbReference type="ARBA" id="ARBA00004141"/>
    </source>
</evidence>
<dbReference type="InterPro" id="IPR005828">
    <property type="entry name" value="MFS_sugar_transport-like"/>
</dbReference>
<keyword evidence="5 7" id="KW-1133">Transmembrane helix</keyword>
<feature type="transmembrane region" description="Helical" evidence="7">
    <location>
        <begin position="514"/>
        <end position="530"/>
    </location>
</feature>
<dbReference type="InterPro" id="IPR003663">
    <property type="entry name" value="Sugar/inositol_transpt"/>
</dbReference>
<feature type="transmembrane region" description="Helical" evidence="7">
    <location>
        <begin position="815"/>
        <end position="838"/>
    </location>
</feature>
<dbReference type="GO" id="GO:0005351">
    <property type="term" value="F:carbohydrate:proton symporter activity"/>
    <property type="evidence" value="ECO:0007669"/>
    <property type="project" value="TreeGrafter"/>
</dbReference>
<dbReference type="InterPro" id="IPR021858">
    <property type="entry name" value="Fun_TF"/>
</dbReference>
<dbReference type="SUPFAM" id="SSF103473">
    <property type="entry name" value="MFS general substrate transporter"/>
    <property type="match status" value="1"/>
</dbReference>
<evidence type="ECO:0000313" key="9">
    <source>
        <dbReference type="EMBL" id="KAE8151904.1"/>
    </source>
</evidence>
<feature type="transmembrane region" description="Helical" evidence="7">
    <location>
        <begin position="746"/>
        <end position="766"/>
    </location>
</feature>
<dbReference type="PRINTS" id="PR00171">
    <property type="entry name" value="SUGRTRNSPORT"/>
</dbReference>
<evidence type="ECO:0000256" key="4">
    <source>
        <dbReference type="ARBA" id="ARBA00022692"/>
    </source>
</evidence>
<dbReference type="Gene3D" id="1.20.1250.20">
    <property type="entry name" value="MFS general substrate transporter like domains"/>
    <property type="match status" value="1"/>
</dbReference>
<feature type="transmembrane region" description="Helical" evidence="7">
    <location>
        <begin position="542"/>
        <end position="563"/>
    </location>
</feature>
<evidence type="ECO:0000256" key="2">
    <source>
        <dbReference type="ARBA" id="ARBA00010992"/>
    </source>
</evidence>
<feature type="transmembrane region" description="Helical" evidence="7">
    <location>
        <begin position="679"/>
        <end position="704"/>
    </location>
</feature>
<evidence type="ECO:0000259" key="8">
    <source>
        <dbReference type="PROSITE" id="PS50850"/>
    </source>
</evidence>
<protein>
    <recommendedName>
        <fullName evidence="8">Major facilitator superfamily (MFS) profile domain-containing protein</fullName>
    </recommendedName>
</protein>
<dbReference type="OrthoDB" id="5399138at2759"/>
<dbReference type="PROSITE" id="PS00216">
    <property type="entry name" value="SUGAR_TRANSPORT_1"/>
    <property type="match status" value="1"/>
</dbReference>
<keyword evidence="10" id="KW-1185">Reference proteome</keyword>
<comment type="similarity">
    <text evidence="2">Belongs to the major facilitator superfamily. Sugar transporter (TC 2.A.1.1) family.</text>
</comment>
<sequence>MLAATCPMLQSAACALSAKRISRQLSSPRSGRRTQLDLEHTHLTIPNWDKINWHYQIIQFYDEAIRQLKDALMPDAIDARFQNGEEFPEDILGVVAIMSMFELMDAPGVEWRAHLSALPLLNEVSQMTINLSNPLDHSRDHGRRSIFWSFARQDVISAFVHETQTFLNLDDRTLWNGFGLDTSDFGISMSKQELSHFSPPEIWREGSSPEESVSNAMTWILGRIINYITSGDSLNPLDFSRPTRRQAFFSVSQEALLERWCLLNTDLRRWYQSRPPTFNPSARSRITAADGCSSDVAAAFERTWYNVPMCAAAMQSYYMGRILLLMNRPQESTAIRSTVASRLKCYQDTERHVLNHSRQICGISLSMPPEAVRIHSLQPLYVAGQCFSRPHERQTVLDLLLGVERDLGWTVTYYVNKLREDMDTGIIGSVVVMDQFKQKFGSFSSVVHGLIVSSILIPAALSSFFGGKLADWVGRPKSIFVGALIFGVGAAIEAGAVHLAMFIVGRVIEGLGEGLYLGTLVVYICEVSPPKQRGPLATGPQLLITMGIVVGFFTCYGCERLYSSMAWRTPFTVLACISVLFSFSFLCLPESPRWLTLKNRLSDTARVWEYLEVNEADREELIEDENHIQETISNSLAPTGSILAPNTLDQVVSQCSHISKAKEATLFEAFGSDVRSRTFLGLFLMGMQQLAGIDGVLYYAPLLFQQAGMSSDQATFLASGVSGLVIFVVTIPALLYADSWGRRQNVILGGIGLTIVMVLIGSLYAADAVHQSTGAGRWIVIVCIYLFAAIYSVSWAVSCKIYAAEIQPQRTRASATCLAHGSNWVSNFFVALITPVLLAKSSCAAYFLFGACTLLTVVVCLFWMPETKGKSLEEVEKSFNKVT</sequence>
<dbReference type="PANTHER" id="PTHR48022">
    <property type="entry name" value="PLASTIDIC GLUCOSE TRANSPORTER 4"/>
    <property type="match status" value="1"/>
</dbReference>
<evidence type="ECO:0000313" key="10">
    <source>
        <dbReference type="Proteomes" id="UP000325780"/>
    </source>
</evidence>
<feature type="transmembrane region" description="Helical" evidence="7">
    <location>
        <begin position="479"/>
        <end position="508"/>
    </location>
</feature>
<dbReference type="Pfam" id="PF00083">
    <property type="entry name" value="Sugar_tr"/>
    <property type="match status" value="1"/>
</dbReference>
<dbReference type="InterPro" id="IPR020846">
    <property type="entry name" value="MFS_dom"/>
</dbReference>
<dbReference type="InterPro" id="IPR036259">
    <property type="entry name" value="MFS_trans_sf"/>
</dbReference>
<dbReference type="PROSITE" id="PS00217">
    <property type="entry name" value="SUGAR_TRANSPORT_2"/>
    <property type="match status" value="1"/>
</dbReference>
<feature type="transmembrane region" description="Helical" evidence="7">
    <location>
        <begin position="569"/>
        <end position="588"/>
    </location>
</feature>
<evidence type="ECO:0000256" key="6">
    <source>
        <dbReference type="ARBA" id="ARBA00023136"/>
    </source>
</evidence>
<feature type="domain" description="Major facilitator superfamily (MFS) profile" evidence="8">
    <location>
        <begin position="409"/>
        <end position="868"/>
    </location>
</feature>
<dbReference type="AlphaFoldDB" id="A0A5N6U038"/>
<keyword evidence="4 7" id="KW-0812">Transmembrane</keyword>